<keyword evidence="2" id="KW-0812">Transmembrane</keyword>
<proteinExistence type="predicted"/>
<evidence type="ECO:0000313" key="4">
    <source>
        <dbReference type="Proteomes" id="UP001149954"/>
    </source>
</evidence>
<dbReference type="EMBL" id="JAPWDS010000003">
    <property type="protein sequence ID" value="KAJ5504269.1"/>
    <property type="molecule type" value="Genomic_DNA"/>
</dbReference>
<keyword evidence="2" id="KW-0472">Membrane</keyword>
<reference evidence="3" key="1">
    <citation type="submission" date="2022-12" db="EMBL/GenBank/DDBJ databases">
        <authorList>
            <person name="Petersen C."/>
        </authorList>
    </citation>
    <scope>NUCLEOTIDE SEQUENCE</scope>
    <source>
        <strain evidence="3">IBT 29495</strain>
    </source>
</reference>
<accession>A0A9W9XW33</accession>
<name>A0A9W9XW33_9EURO</name>
<keyword evidence="2" id="KW-1133">Transmembrane helix</keyword>
<evidence type="ECO:0000256" key="1">
    <source>
        <dbReference type="SAM" id="MobiDB-lite"/>
    </source>
</evidence>
<comment type="caution">
    <text evidence="3">The sequence shown here is derived from an EMBL/GenBank/DDBJ whole genome shotgun (WGS) entry which is preliminary data.</text>
</comment>
<keyword evidence="4" id="KW-1185">Reference proteome</keyword>
<organism evidence="3 4">
    <name type="scientific">Penicillium fimorum</name>
    <dbReference type="NCBI Taxonomy" id="1882269"/>
    <lineage>
        <taxon>Eukaryota</taxon>
        <taxon>Fungi</taxon>
        <taxon>Dikarya</taxon>
        <taxon>Ascomycota</taxon>
        <taxon>Pezizomycotina</taxon>
        <taxon>Eurotiomycetes</taxon>
        <taxon>Eurotiomycetidae</taxon>
        <taxon>Eurotiales</taxon>
        <taxon>Aspergillaceae</taxon>
        <taxon>Penicillium</taxon>
    </lineage>
</organism>
<sequence length="94" mass="10655">MATSTMTQVFSLGQQQKKNQPPTASERIIDPLNIKSSPDTEPNYPTGTKFWFTTISLCVVLILGGLPGRQHRRYSRAEHHQPLPHRRRCGMVLV</sequence>
<gene>
    <name evidence="3" type="ORF">N7463_007143</name>
</gene>
<feature type="compositionally biased region" description="Polar residues" evidence="1">
    <location>
        <begin position="34"/>
        <end position="43"/>
    </location>
</feature>
<evidence type="ECO:0000256" key="2">
    <source>
        <dbReference type="SAM" id="Phobius"/>
    </source>
</evidence>
<feature type="compositionally biased region" description="Polar residues" evidence="1">
    <location>
        <begin position="1"/>
        <end position="23"/>
    </location>
</feature>
<feature type="region of interest" description="Disordered" evidence="1">
    <location>
        <begin position="1"/>
        <end position="43"/>
    </location>
</feature>
<dbReference type="OrthoDB" id="2985014at2759"/>
<dbReference type="AlphaFoldDB" id="A0A9W9XW33"/>
<reference evidence="3" key="2">
    <citation type="journal article" date="2023" name="IMA Fungus">
        <title>Comparative genomic study of the Penicillium genus elucidates a diverse pangenome and 15 lateral gene transfer events.</title>
        <authorList>
            <person name="Petersen C."/>
            <person name="Sorensen T."/>
            <person name="Nielsen M.R."/>
            <person name="Sondergaard T.E."/>
            <person name="Sorensen J.L."/>
            <person name="Fitzpatrick D.A."/>
            <person name="Frisvad J.C."/>
            <person name="Nielsen K.L."/>
        </authorList>
    </citation>
    <scope>NUCLEOTIDE SEQUENCE</scope>
    <source>
        <strain evidence="3">IBT 29495</strain>
    </source>
</reference>
<protein>
    <submittedName>
        <fullName evidence="3">Major facilitator superfamily domain general substrate transporter</fullName>
    </submittedName>
</protein>
<evidence type="ECO:0000313" key="3">
    <source>
        <dbReference type="EMBL" id="KAJ5504269.1"/>
    </source>
</evidence>
<dbReference type="Proteomes" id="UP001149954">
    <property type="component" value="Unassembled WGS sequence"/>
</dbReference>
<feature type="transmembrane region" description="Helical" evidence="2">
    <location>
        <begin position="50"/>
        <end position="66"/>
    </location>
</feature>